<proteinExistence type="predicted"/>
<comment type="caution">
    <text evidence="3">The sequence shown here is derived from an EMBL/GenBank/DDBJ whole genome shotgun (WGS) entry which is preliminary data.</text>
</comment>
<dbReference type="RefSeq" id="WP_003535814.1">
    <property type="nucleotide sequence ID" value="NZ_AP031443.1"/>
</dbReference>
<evidence type="ECO:0000259" key="1">
    <source>
        <dbReference type="PROSITE" id="PS51186"/>
    </source>
</evidence>
<sequence>MLSYLKVENIDNELIEFHLRQKNYYSLEGQVVTREYLINEMRCPDGFDEIDHYIEKCYLEGELVGLVDYQYGYRYSMIHDDECVWIGLFLIDQDKQNCGLGKRLFNDCLKKFKQRCERIQLACLVRNEAGLVFWKKCGFNEIGNSKYGDLPVIVLEKRI</sequence>
<dbReference type="EMBL" id="QUSL01000016">
    <property type="protein sequence ID" value="RGD84424.1"/>
    <property type="molecule type" value="Genomic_DNA"/>
</dbReference>
<evidence type="ECO:0000313" key="3">
    <source>
        <dbReference type="EMBL" id="RGD84424.1"/>
    </source>
</evidence>
<gene>
    <name evidence="3" type="ORF">DXB93_10695</name>
    <name evidence="2" type="ORF">PM738_05580</name>
</gene>
<dbReference type="Pfam" id="PF00583">
    <property type="entry name" value="Acetyltransf_1"/>
    <property type="match status" value="1"/>
</dbReference>
<dbReference type="Gene3D" id="3.40.630.30">
    <property type="match status" value="1"/>
</dbReference>
<feature type="domain" description="N-acetyltransferase" evidence="1">
    <location>
        <begin position="5"/>
        <end position="159"/>
    </location>
</feature>
<dbReference type="Proteomes" id="UP001211987">
    <property type="component" value="Unassembled WGS sequence"/>
</dbReference>
<dbReference type="GO" id="GO:0016747">
    <property type="term" value="F:acyltransferase activity, transferring groups other than amino-acyl groups"/>
    <property type="evidence" value="ECO:0007669"/>
    <property type="project" value="InterPro"/>
</dbReference>
<reference evidence="2" key="2">
    <citation type="submission" date="2023-01" db="EMBL/GenBank/DDBJ databases">
        <title>Human gut microbiome strain richness.</title>
        <authorList>
            <person name="Chen-Liaw A."/>
        </authorList>
    </citation>
    <scope>NUCLEOTIDE SEQUENCE</scope>
    <source>
        <strain evidence="2">1001217st2_G6_1001217B_191108</strain>
    </source>
</reference>
<dbReference type="EMBL" id="JAQLKE010000006">
    <property type="protein sequence ID" value="MDB7083266.1"/>
    <property type="molecule type" value="Genomic_DNA"/>
</dbReference>
<reference evidence="3 4" key="1">
    <citation type="submission" date="2018-08" db="EMBL/GenBank/DDBJ databases">
        <title>A genome reference for cultivated species of the human gut microbiota.</title>
        <authorList>
            <person name="Zou Y."/>
            <person name="Xue W."/>
            <person name="Luo G."/>
        </authorList>
    </citation>
    <scope>NUCLEOTIDE SEQUENCE [LARGE SCALE GENOMIC DNA]</scope>
    <source>
        <strain evidence="3 4">OM06-4</strain>
    </source>
</reference>
<dbReference type="Proteomes" id="UP000261032">
    <property type="component" value="Unassembled WGS sequence"/>
</dbReference>
<dbReference type="GeneID" id="64194773"/>
<dbReference type="SUPFAM" id="SSF55729">
    <property type="entry name" value="Acyl-CoA N-acyltransferases (Nat)"/>
    <property type="match status" value="1"/>
</dbReference>
<name>A0A3E3ACB6_9FIRM</name>
<dbReference type="AlphaFoldDB" id="A0A3E3ACB6"/>
<organism evidence="3 4">
    <name type="scientific">Thomasclavelia ramosa</name>
    <dbReference type="NCBI Taxonomy" id="1547"/>
    <lineage>
        <taxon>Bacteria</taxon>
        <taxon>Bacillati</taxon>
        <taxon>Bacillota</taxon>
        <taxon>Erysipelotrichia</taxon>
        <taxon>Erysipelotrichales</taxon>
        <taxon>Coprobacillaceae</taxon>
        <taxon>Thomasclavelia</taxon>
    </lineage>
</organism>
<evidence type="ECO:0000313" key="2">
    <source>
        <dbReference type="EMBL" id="MDB7083266.1"/>
    </source>
</evidence>
<dbReference type="InterPro" id="IPR000182">
    <property type="entry name" value="GNAT_dom"/>
</dbReference>
<dbReference type="InterPro" id="IPR016181">
    <property type="entry name" value="Acyl_CoA_acyltransferase"/>
</dbReference>
<keyword evidence="3" id="KW-0808">Transferase</keyword>
<dbReference type="CDD" id="cd04301">
    <property type="entry name" value="NAT_SF"/>
    <property type="match status" value="1"/>
</dbReference>
<accession>A0A3E3ACB6</accession>
<dbReference type="PROSITE" id="PS51186">
    <property type="entry name" value="GNAT"/>
    <property type="match status" value="1"/>
</dbReference>
<protein>
    <submittedName>
        <fullName evidence="3">GNAT family N-acetyltransferase</fullName>
    </submittedName>
</protein>
<evidence type="ECO:0000313" key="4">
    <source>
        <dbReference type="Proteomes" id="UP000261032"/>
    </source>
</evidence>